<feature type="domain" description="Amine oxidase" evidence="5">
    <location>
        <begin position="13"/>
        <end position="450"/>
    </location>
</feature>
<evidence type="ECO:0000256" key="2">
    <source>
        <dbReference type="ARBA" id="ARBA00005995"/>
    </source>
</evidence>
<proteinExistence type="inferred from homology"/>
<dbReference type="Pfam" id="PF01593">
    <property type="entry name" value="Amino_oxidase"/>
    <property type="match status" value="1"/>
</dbReference>
<sequence length="458" mass="50023">MLQRDVVVIGAGISGLMAARRLVEAGHSVAVLEARDRVGGRTWSDTVDGEFFEIGGQWVSSDQDALIALLKELGKETYSRYRDGNSVYITRDGVRHEFRGDFPVSAETLAEIDKLVTALDALAAEIDAAEPWRHPRAAELDNIQFSSWLASLTDDDEAARIVDHYIAAGMLTKPSQTFSVLQAMLMVASAEKFEHLIDEGILLDERVVGGMQSVSQQIADELGPDVVHLSTPVRHVEWSDAGDGRPASVTAHGERVTVSARYAVLAVPPNLYSTIEYTPALPRMRQIAHQHQSMGLVIKAQAVYETPFWRERGLSGTGFASHERVCEVYDNTLHGSDHGTLVGFIVSERADQTWALPEAERKQAVLESFAAYFGEDARHPIAFYLSDWGSEEYTRGAYAASWELGGLSRWGHLQNEPVGPLFFASSDIQGAGYLHVDGGVRIGSDTAARISAGLRADG</sequence>
<evidence type="ECO:0000256" key="1">
    <source>
        <dbReference type="ARBA" id="ARBA00001974"/>
    </source>
</evidence>
<dbReference type="PANTHER" id="PTHR43563:SF1">
    <property type="entry name" value="AMINE OXIDASE [FLAVIN-CONTAINING] B"/>
    <property type="match status" value="1"/>
</dbReference>
<dbReference type="SUPFAM" id="SSF51905">
    <property type="entry name" value="FAD/NAD(P)-binding domain"/>
    <property type="match status" value="1"/>
</dbReference>
<comment type="cofactor">
    <cofactor evidence="1">
        <name>FAD</name>
        <dbReference type="ChEBI" id="CHEBI:57692"/>
    </cofactor>
</comment>
<keyword evidence="7" id="KW-1185">Reference proteome</keyword>
<comment type="caution">
    <text evidence="6">The sequence shown here is derived from an EMBL/GenBank/DDBJ whole genome shotgun (WGS) entry which is preliminary data.</text>
</comment>
<dbReference type="EMBL" id="JTDK01000006">
    <property type="protein sequence ID" value="KHK99008.1"/>
    <property type="molecule type" value="Genomic_DNA"/>
</dbReference>
<dbReference type="InterPro" id="IPR002937">
    <property type="entry name" value="Amino_oxidase"/>
</dbReference>
<dbReference type="InterPro" id="IPR050703">
    <property type="entry name" value="Flavin_MAO"/>
</dbReference>
<dbReference type="STRING" id="1348253.LK09_06340"/>
<evidence type="ECO:0000259" key="5">
    <source>
        <dbReference type="Pfam" id="PF01593"/>
    </source>
</evidence>
<evidence type="ECO:0000313" key="6">
    <source>
        <dbReference type="EMBL" id="KHK99008.1"/>
    </source>
</evidence>
<evidence type="ECO:0000256" key="3">
    <source>
        <dbReference type="ARBA" id="ARBA00023002"/>
    </source>
</evidence>
<dbReference type="InterPro" id="IPR001613">
    <property type="entry name" value="Flavin_amine_oxidase"/>
</dbReference>
<comment type="similarity">
    <text evidence="2">Belongs to the flavin monoamine oxidase family.</text>
</comment>
<dbReference type="AlphaFoldDB" id="A0A0B2AB33"/>
<evidence type="ECO:0000256" key="4">
    <source>
        <dbReference type="PIRSR" id="PIRSR601613-1"/>
    </source>
</evidence>
<reference evidence="6 7" key="1">
    <citation type="submission" date="2014-11" db="EMBL/GenBank/DDBJ databases">
        <title>Genome sequence of Microbacterium mangrovi MUSC 115(T).</title>
        <authorList>
            <person name="Lee L.-H."/>
        </authorList>
    </citation>
    <scope>NUCLEOTIDE SEQUENCE [LARGE SCALE GENOMIC DNA]</scope>
    <source>
        <strain evidence="6 7">MUSC 115</strain>
    </source>
</reference>
<dbReference type="PANTHER" id="PTHR43563">
    <property type="entry name" value="AMINE OXIDASE"/>
    <property type="match status" value="1"/>
</dbReference>
<evidence type="ECO:0000313" key="7">
    <source>
        <dbReference type="Proteomes" id="UP000031030"/>
    </source>
</evidence>
<feature type="binding site" evidence="4">
    <location>
        <begin position="33"/>
        <end position="34"/>
    </location>
    <ligand>
        <name>FAD</name>
        <dbReference type="ChEBI" id="CHEBI:57692"/>
    </ligand>
</feature>
<dbReference type="SUPFAM" id="SSF54373">
    <property type="entry name" value="FAD-linked reductases, C-terminal domain"/>
    <property type="match status" value="1"/>
</dbReference>
<dbReference type="PRINTS" id="PR00757">
    <property type="entry name" value="AMINEOXDASEF"/>
</dbReference>
<feature type="binding site" evidence="4">
    <location>
        <position position="233"/>
    </location>
    <ligand>
        <name>FAD</name>
        <dbReference type="ChEBI" id="CHEBI:57692"/>
    </ligand>
</feature>
<name>A0A0B2AB33_9MICO</name>
<feature type="binding site" evidence="4">
    <location>
        <position position="344"/>
    </location>
    <ligand>
        <name>substrate</name>
    </ligand>
</feature>
<organism evidence="6 7">
    <name type="scientific">Microbacterium mangrovi</name>
    <dbReference type="NCBI Taxonomy" id="1348253"/>
    <lineage>
        <taxon>Bacteria</taxon>
        <taxon>Bacillati</taxon>
        <taxon>Actinomycetota</taxon>
        <taxon>Actinomycetes</taxon>
        <taxon>Micrococcales</taxon>
        <taxon>Microbacteriaceae</taxon>
        <taxon>Microbacterium</taxon>
    </lineage>
</organism>
<gene>
    <name evidence="6" type="ORF">LK09_06340</name>
</gene>
<protein>
    <submittedName>
        <fullName evidence="6">Putrescine oxidase</fullName>
    </submittedName>
</protein>
<feature type="binding site" evidence="4">
    <location>
        <position position="14"/>
    </location>
    <ligand>
        <name>FAD</name>
        <dbReference type="ChEBI" id="CHEBI:57692"/>
    </ligand>
</feature>
<dbReference type="GO" id="GO:0016491">
    <property type="term" value="F:oxidoreductase activity"/>
    <property type="evidence" value="ECO:0007669"/>
    <property type="project" value="UniProtKB-KW"/>
</dbReference>
<accession>A0A0B2AB33</accession>
<dbReference type="Proteomes" id="UP000031030">
    <property type="component" value="Unassembled WGS sequence"/>
</dbReference>
<dbReference type="Gene3D" id="3.50.50.60">
    <property type="entry name" value="FAD/NAD(P)-binding domain"/>
    <property type="match status" value="1"/>
</dbReference>
<keyword evidence="3" id="KW-0560">Oxidoreductase</keyword>
<dbReference type="InterPro" id="IPR036188">
    <property type="entry name" value="FAD/NAD-bd_sf"/>
</dbReference>